<organism evidence="2 3">
    <name type="scientific">Gaoshiqia sediminis</name>
    <dbReference type="NCBI Taxonomy" id="2986998"/>
    <lineage>
        <taxon>Bacteria</taxon>
        <taxon>Pseudomonadati</taxon>
        <taxon>Bacteroidota</taxon>
        <taxon>Bacteroidia</taxon>
        <taxon>Marinilabiliales</taxon>
        <taxon>Prolixibacteraceae</taxon>
        <taxon>Gaoshiqia</taxon>
    </lineage>
</organism>
<feature type="domain" description="Helix-turn-helix" evidence="1">
    <location>
        <begin position="39"/>
        <end position="82"/>
    </location>
</feature>
<evidence type="ECO:0000259" key="1">
    <source>
        <dbReference type="Pfam" id="PF12728"/>
    </source>
</evidence>
<name>A0AA41YBZ7_9BACT</name>
<proteinExistence type="predicted"/>
<evidence type="ECO:0000313" key="2">
    <source>
        <dbReference type="EMBL" id="MCW0483503.1"/>
    </source>
</evidence>
<sequence length="88" mass="10046">MEKVMILSTAEEIAKGLKMILDEHSSNKKKPTDFETEKMTVGDGARYIDVSYQTLCKWINAGKVPVHGKGRTRFLLRSELIEAYKKIE</sequence>
<dbReference type="Pfam" id="PF12728">
    <property type="entry name" value="HTH_17"/>
    <property type="match status" value="1"/>
</dbReference>
<dbReference type="Proteomes" id="UP001163821">
    <property type="component" value="Unassembled WGS sequence"/>
</dbReference>
<keyword evidence="3" id="KW-1185">Reference proteome</keyword>
<dbReference type="RefSeq" id="WP_282592104.1">
    <property type="nucleotide sequence ID" value="NZ_JAPAAF010000017.1"/>
</dbReference>
<dbReference type="EMBL" id="JAPAAF010000017">
    <property type="protein sequence ID" value="MCW0483503.1"/>
    <property type="molecule type" value="Genomic_DNA"/>
</dbReference>
<dbReference type="AlphaFoldDB" id="A0AA41YBZ7"/>
<accession>A0AA41YBZ7</accession>
<protein>
    <submittedName>
        <fullName evidence="2">Helix-turn-helix domain-containing protein</fullName>
    </submittedName>
</protein>
<gene>
    <name evidence="2" type="ORF">N2K84_12235</name>
</gene>
<evidence type="ECO:0000313" key="3">
    <source>
        <dbReference type="Proteomes" id="UP001163821"/>
    </source>
</evidence>
<dbReference type="InterPro" id="IPR041657">
    <property type="entry name" value="HTH_17"/>
</dbReference>
<reference evidence="2" key="1">
    <citation type="submission" date="2022-10" db="EMBL/GenBank/DDBJ databases">
        <title>Gaoshiqiia sediminis gen. nov., sp. nov., isolated from coastal sediment.</title>
        <authorList>
            <person name="Yu W.X."/>
            <person name="Mu D.S."/>
            <person name="Du J.Z."/>
            <person name="Liang Y.Q."/>
        </authorList>
    </citation>
    <scope>NUCLEOTIDE SEQUENCE</scope>
    <source>
        <strain evidence="2">A06</strain>
    </source>
</reference>
<comment type="caution">
    <text evidence="2">The sequence shown here is derived from an EMBL/GenBank/DDBJ whole genome shotgun (WGS) entry which is preliminary data.</text>
</comment>